<dbReference type="InterPro" id="IPR011322">
    <property type="entry name" value="N-reg_PII-like_a/b"/>
</dbReference>
<dbReference type="InParanoid" id="E3JDQ2"/>
<dbReference type="GO" id="GO:0010038">
    <property type="term" value="P:response to metal ion"/>
    <property type="evidence" value="ECO:0007669"/>
    <property type="project" value="InterPro"/>
</dbReference>
<organism evidence="2 3">
    <name type="scientific">Pseudofrankia inefficax (strain DSM 45817 / CECT 9037 / DDB 130130 / EuI1c)</name>
    <name type="common">Frankia inefficax</name>
    <dbReference type="NCBI Taxonomy" id="298654"/>
    <lineage>
        <taxon>Bacteria</taxon>
        <taxon>Bacillati</taxon>
        <taxon>Actinomycetota</taxon>
        <taxon>Actinomycetes</taxon>
        <taxon>Frankiales</taxon>
        <taxon>Frankiaceae</taxon>
        <taxon>Pseudofrankia</taxon>
    </lineage>
</organism>
<evidence type="ECO:0000256" key="1">
    <source>
        <dbReference type="ARBA" id="ARBA00010169"/>
    </source>
</evidence>
<sequence>MNGAPDVCEVVITAPSIEWMREFARHLVAERLVAAAHLFVPVTSIYRWDDVVHEEQETRAAFHTRRSLVSTILDRVRESHPFEVPGVIVLPIMDGPPDYLEWIYRATRSPVVGADFAGPQPS</sequence>
<dbReference type="SUPFAM" id="SSF54913">
    <property type="entry name" value="GlnB-like"/>
    <property type="match status" value="1"/>
</dbReference>
<comment type="similarity">
    <text evidence="1">Belongs to the CutA family.</text>
</comment>
<dbReference type="KEGG" id="fri:FraEuI1c_6849"/>
<dbReference type="PANTHER" id="PTHR23419:SF8">
    <property type="entry name" value="FI09726P"/>
    <property type="match status" value="1"/>
</dbReference>
<dbReference type="AlphaFoldDB" id="E3JDQ2"/>
<evidence type="ECO:0000313" key="3">
    <source>
        <dbReference type="Proteomes" id="UP000002484"/>
    </source>
</evidence>
<dbReference type="InterPro" id="IPR015867">
    <property type="entry name" value="N-reg_PII/ATP_PRibTrfase_C"/>
</dbReference>
<dbReference type="Gene3D" id="3.30.70.120">
    <property type="match status" value="1"/>
</dbReference>
<proteinExistence type="inferred from homology"/>
<protein>
    <submittedName>
        <fullName evidence="2">CutA1 divalent ion tolerance protein</fullName>
    </submittedName>
</protein>
<reference evidence="2 3" key="1">
    <citation type="submission" date="2010-10" db="EMBL/GenBank/DDBJ databases">
        <title>Complete sequence of Frankia sp. EuI1c.</title>
        <authorList>
            <consortium name="US DOE Joint Genome Institute"/>
            <person name="Lucas S."/>
            <person name="Copeland A."/>
            <person name="Lapidus A."/>
            <person name="Cheng J.-F."/>
            <person name="Bruce D."/>
            <person name="Goodwin L."/>
            <person name="Pitluck S."/>
            <person name="Chertkov O."/>
            <person name="Detter J.C."/>
            <person name="Han C."/>
            <person name="Tapia R."/>
            <person name="Land M."/>
            <person name="Hauser L."/>
            <person name="Jeffries C."/>
            <person name="Kyrpides N."/>
            <person name="Ivanova N."/>
            <person name="Mikhailova N."/>
            <person name="Beauchemin N."/>
            <person name="Sen A."/>
            <person name="Sur S.A."/>
            <person name="Gtari M."/>
            <person name="Wall L."/>
            <person name="Tisa L."/>
            <person name="Woyke T."/>
        </authorList>
    </citation>
    <scope>NUCLEOTIDE SEQUENCE [LARGE SCALE GENOMIC DNA]</scope>
    <source>
        <strain evidence="3">DSM 45817 / CECT 9037 / EuI1c</strain>
    </source>
</reference>
<dbReference type="PANTHER" id="PTHR23419">
    <property type="entry name" value="DIVALENT CATION TOLERANCE CUTA-RELATED"/>
    <property type="match status" value="1"/>
</dbReference>
<dbReference type="InterPro" id="IPR004323">
    <property type="entry name" value="Ion_tolerance_CutA"/>
</dbReference>
<dbReference type="HOGENOM" id="CLU_098807_3_1_11"/>
<keyword evidence="3" id="KW-1185">Reference proteome</keyword>
<dbReference type="eggNOG" id="COG1324">
    <property type="taxonomic scope" value="Bacteria"/>
</dbReference>
<dbReference type="Pfam" id="PF03091">
    <property type="entry name" value="CutA1"/>
    <property type="match status" value="1"/>
</dbReference>
<evidence type="ECO:0000313" key="2">
    <source>
        <dbReference type="EMBL" id="ADP84818.1"/>
    </source>
</evidence>
<dbReference type="STRING" id="298654.FraEuI1c_6849"/>
<dbReference type="EMBL" id="CP002299">
    <property type="protein sequence ID" value="ADP84818.1"/>
    <property type="molecule type" value="Genomic_DNA"/>
</dbReference>
<dbReference type="Proteomes" id="UP000002484">
    <property type="component" value="Chromosome"/>
</dbReference>
<name>E3JDQ2_PSEI1</name>
<accession>E3JDQ2</accession>
<dbReference type="GO" id="GO:0005507">
    <property type="term" value="F:copper ion binding"/>
    <property type="evidence" value="ECO:0007669"/>
    <property type="project" value="TreeGrafter"/>
</dbReference>
<gene>
    <name evidence="2" type="ordered locus">FraEuI1c_6849</name>
</gene>